<accession>A0A6M3J206</accession>
<dbReference type="EMBL" id="MT142271">
    <property type="protein sequence ID" value="QJA77238.1"/>
    <property type="molecule type" value="Genomic_DNA"/>
</dbReference>
<name>A0A6M3J206_9ZZZZ</name>
<reference evidence="1" key="1">
    <citation type="submission" date="2020-03" db="EMBL/GenBank/DDBJ databases">
        <title>The deep terrestrial virosphere.</title>
        <authorList>
            <person name="Holmfeldt K."/>
            <person name="Nilsson E."/>
            <person name="Simone D."/>
            <person name="Lopez-Fernandez M."/>
            <person name="Wu X."/>
            <person name="de Brujin I."/>
            <person name="Lundin D."/>
            <person name="Andersson A."/>
            <person name="Bertilsson S."/>
            <person name="Dopson M."/>
        </authorList>
    </citation>
    <scope>NUCLEOTIDE SEQUENCE</scope>
    <source>
        <strain evidence="2">MM415A01347</strain>
        <strain evidence="1">MM415B00605</strain>
    </source>
</reference>
<protein>
    <submittedName>
        <fullName evidence="1">Uncharacterized protein</fullName>
    </submittedName>
</protein>
<sequence>MNAPHERDDKHPDSTTFPEYIESLDKAIHRAEAKRKIKIGYQFKGGIKK</sequence>
<organism evidence="1">
    <name type="scientific">viral metagenome</name>
    <dbReference type="NCBI Taxonomy" id="1070528"/>
    <lineage>
        <taxon>unclassified sequences</taxon>
        <taxon>metagenomes</taxon>
        <taxon>organismal metagenomes</taxon>
    </lineage>
</organism>
<gene>
    <name evidence="2" type="ORF">MM415A01347_0010</name>
    <name evidence="1" type="ORF">MM415B00605_0043</name>
</gene>
<dbReference type="AlphaFoldDB" id="A0A6M3J206"/>
<evidence type="ECO:0000313" key="2">
    <source>
        <dbReference type="EMBL" id="QJA77238.1"/>
    </source>
</evidence>
<proteinExistence type="predicted"/>
<evidence type="ECO:0000313" key="1">
    <source>
        <dbReference type="EMBL" id="QJA63634.1"/>
    </source>
</evidence>
<dbReference type="EMBL" id="MT141501">
    <property type="protein sequence ID" value="QJA63634.1"/>
    <property type="molecule type" value="Genomic_DNA"/>
</dbReference>